<dbReference type="RefSeq" id="WP_186857477.1">
    <property type="nucleotide sequence ID" value="NZ_JACOON010000003.1"/>
</dbReference>
<dbReference type="Proteomes" id="UP000606889">
    <property type="component" value="Unassembled WGS sequence"/>
</dbReference>
<proteinExistence type="predicted"/>
<keyword evidence="1" id="KW-1133">Transmembrane helix</keyword>
<name>A0ABR7EDU7_9FIRM</name>
<feature type="transmembrane region" description="Helical" evidence="1">
    <location>
        <begin position="16"/>
        <end position="36"/>
    </location>
</feature>
<evidence type="ECO:0000313" key="3">
    <source>
        <dbReference type="Proteomes" id="UP000606889"/>
    </source>
</evidence>
<evidence type="ECO:0000256" key="1">
    <source>
        <dbReference type="SAM" id="Phobius"/>
    </source>
</evidence>
<organism evidence="2 3">
    <name type="scientific">Christensenella tenuis</name>
    <dbReference type="NCBI Taxonomy" id="2763033"/>
    <lineage>
        <taxon>Bacteria</taxon>
        <taxon>Bacillati</taxon>
        <taxon>Bacillota</taxon>
        <taxon>Clostridia</taxon>
        <taxon>Christensenellales</taxon>
        <taxon>Christensenellaceae</taxon>
        <taxon>Christensenella</taxon>
    </lineage>
</organism>
<dbReference type="EMBL" id="JACOON010000003">
    <property type="protein sequence ID" value="MBC5647950.1"/>
    <property type="molecule type" value="Genomic_DNA"/>
</dbReference>
<protein>
    <recommendedName>
        <fullName evidence="4">DUF998 domain-containing protein</fullName>
    </recommendedName>
</protein>
<keyword evidence="3" id="KW-1185">Reference proteome</keyword>
<comment type="caution">
    <text evidence="2">The sequence shown here is derived from an EMBL/GenBank/DDBJ whole genome shotgun (WGS) entry which is preliminary data.</text>
</comment>
<feature type="transmembrane region" description="Helical" evidence="1">
    <location>
        <begin position="148"/>
        <end position="167"/>
    </location>
</feature>
<reference evidence="2 3" key="1">
    <citation type="submission" date="2020-08" db="EMBL/GenBank/DDBJ databases">
        <title>Genome public.</title>
        <authorList>
            <person name="Liu C."/>
            <person name="Sun Q."/>
        </authorList>
    </citation>
    <scope>NUCLEOTIDE SEQUENCE [LARGE SCALE GENOMIC DNA]</scope>
    <source>
        <strain evidence="2 3">NSJ-35</strain>
    </source>
</reference>
<accession>A0ABR7EDU7</accession>
<evidence type="ECO:0000313" key="2">
    <source>
        <dbReference type="EMBL" id="MBC5647950.1"/>
    </source>
</evidence>
<sequence>MENNIGRSPLQHIRNFFVAILIASVLSALIWYRFYIPPEITASWDAPGFPIGITNLFPFASSIICTVLAVFFLFYSGNKKRLISQILFAAGAIVTIVACIIFWPDFKQIPIFNTILFVGCCFMPYRRILVLLFSLVITVWAMAATHGMFLLTCLPAVLFPVALFFSAKTEYQSIFWSSSYFKYSRAG</sequence>
<feature type="transmembrane region" description="Helical" evidence="1">
    <location>
        <begin position="82"/>
        <end position="103"/>
    </location>
</feature>
<feature type="transmembrane region" description="Helical" evidence="1">
    <location>
        <begin position="115"/>
        <end position="141"/>
    </location>
</feature>
<feature type="transmembrane region" description="Helical" evidence="1">
    <location>
        <begin position="56"/>
        <end position="75"/>
    </location>
</feature>
<keyword evidence="1" id="KW-0812">Transmembrane</keyword>
<evidence type="ECO:0008006" key="4">
    <source>
        <dbReference type="Google" id="ProtNLM"/>
    </source>
</evidence>
<keyword evidence="1" id="KW-0472">Membrane</keyword>
<gene>
    <name evidence="2" type="ORF">H8S18_06340</name>
</gene>